<dbReference type="AlphaFoldDB" id="A0A5B7JJU3"/>
<accession>A0A5B7JJU3</accession>
<sequence>MMREFAERRRKVAVCGIIPRYDVGPAMFKKMSVVNQQVEALTRQEGMYFFDLWHHFCSDNFVCS</sequence>
<dbReference type="EMBL" id="VSRR010100038">
    <property type="protein sequence ID" value="MPC94845.1"/>
    <property type="molecule type" value="Genomic_DNA"/>
</dbReference>
<evidence type="ECO:0000313" key="1">
    <source>
        <dbReference type="EMBL" id="MPC94845.1"/>
    </source>
</evidence>
<reference evidence="1 2" key="1">
    <citation type="submission" date="2019-05" db="EMBL/GenBank/DDBJ databases">
        <title>Another draft genome of Portunus trituberculatus and its Hox gene families provides insights of decapod evolution.</title>
        <authorList>
            <person name="Jeong J.-H."/>
            <person name="Song I."/>
            <person name="Kim S."/>
            <person name="Choi T."/>
            <person name="Kim D."/>
            <person name="Ryu S."/>
            <person name="Kim W."/>
        </authorList>
    </citation>
    <scope>NUCLEOTIDE SEQUENCE [LARGE SCALE GENOMIC DNA]</scope>
    <source>
        <tissue evidence="1">Muscle</tissue>
    </source>
</reference>
<proteinExistence type="predicted"/>
<keyword evidence="2" id="KW-1185">Reference proteome</keyword>
<dbReference type="Gene3D" id="3.40.50.12700">
    <property type="match status" value="1"/>
</dbReference>
<dbReference type="Proteomes" id="UP000324222">
    <property type="component" value="Unassembled WGS sequence"/>
</dbReference>
<gene>
    <name evidence="1" type="ORF">E2C01_090033</name>
</gene>
<protein>
    <submittedName>
        <fullName evidence="1">Uncharacterized protein</fullName>
    </submittedName>
</protein>
<comment type="caution">
    <text evidence="1">The sequence shown here is derived from an EMBL/GenBank/DDBJ whole genome shotgun (WGS) entry which is preliminary data.</text>
</comment>
<dbReference type="SUPFAM" id="SSF52266">
    <property type="entry name" value="SGNH hydrolase"/>
    <property type="match status" value="1"/>
</dbReference>
<organism evidence="1 2">
    <name type="scientific">Portunus trituberculatus</name>
    <name type="common">Swimming crab</name>
    <name type="synonym">Neptunus trituberculatus</name>
    <dbReference type="NCBI Taxonomy" id="210409"/>
    <lineage>
        <taxon>Eukaryota</taxon>
        <taxon>Metazoa</taxon>
        <taxon>Ecdysozoa</taxon>
        <taxon>Arthropoda</taxon>
        <taxon>Crustacea</taxon>
        <taxon>Multicrustacea</taxon>
        <taxon>Malacostraca</taxon>
        <taxon>Eumalacostraca</taxon>
        <taxon>Eucarida</taxon>
        <taxon>Decapoda</taxon>
        <taxon>Pleocyemata</taxon>
        <taxon>Brachyura</taxon>
        <taxon>Eubrachyura</taxon>
        <taxon>Portunoidea</taxon>
        <taxon>Portunidae</taxon>
        <taxon>Portuninae</taxon>
        <taxon>Portunus</taxon>
    </lineage>
</organism>
<name>A0A5B7JJU3_PORTR</name>
<evidence type="ECO:0000313" key="2">
    <source>
        <dbReference type="Proteomes" id="UP000324222"/>
    </source>
</evidence>